<protein>
    <recommendedName>
        <fullName evidence="6">Zn(2)-C6 fungal-type domain-containing protein</fullName>
    </recommendedName>
</protein>
<dbReference type="PROSITE" id="PS00463">
    <property type="entry name" value="ZN2_CY6_FUNGAL_1"/>
    <property type="match status" value="1"/>
</dbReference>
<dbReference type="PRINTS" id="PR00755">
    <property type="entry name" value="AFLATOXINBRP"/>
</dbReference>
<keyword evidence="1" id="KW-0479">Metal-binding</keyword>
<reference evidence="7" key="1">
    <citation type="journal article" date="2020" name="Stud. Mycol.">
        <title>101 Dothideomycetes genomes: a test case for predicting lifestyles and emergence of pathogens.</title>
        <authorList>
            <person name="Haridas S."/>
            <person name="Albert R."/>
            <person name="Binder M."/>
            <person name="Bloem J."/>
            <person name="Labutti K."/>
            <person name="Salamov A."/>
            <person name="Andreopoulos B."/>
            <person name="Baker S."/>
            <person name="Barry K."/>
            <person name="Bills G."/>
            <person name="Bluhm B."/>
            <person name="Cannon C."/>
            <person name="Castanera R."/>
            <person name="Culley D."/>
            <person name="Daum C."/>
            <person name="Ezra D."/>
            <person name="Gonzalez J."/>
            <person name="Henrissat B."/>
            <person name="Kuo A."/>
            <person name="Liang C."/>
            <person name="Lipzen A."/>
            <person name="Lutzoni F."/>
            <person name="Magnuson J."/>
            <person name="Mondo S."/>
            <person name="Nolan M."/>
            <person name="Ohm R."/>
            <person name="Pangilinan J."/>
            <person name="Park H.-J."/>
            <person name="Ramirez L."/>
            <person name="Alfaro M."/>
            <person name="Sun H."/>
            <person name="Tritt A."/>
            <person name="Yoshinaga Y."/>
            <person name="Zwiers L.-H."/>
            <person name="Turgeon B."/>
            <person name="Goodwin S."/>
            <person name="Spatafora J."/>
            <person name="Crous P."/>
            <person name="Grigoriev I."/>
        </authorList>
    </citation>
    <scope>NUCLEOTIDE SEQUENCE</scope>
    <source>
        <strain evidence="7">CBS 161.51</strain>
    </source>
</reference>
<dbReference type="CDD" id="cd00067">
    <property type="entry name" value="GAL4"/>
    <property type="match status" value="1"/>
</dbReference>
<evidence type="ECO:0000256" key="1">
    <source>
        <dbReference type="ARBA" id="ARBA00022723"/>
    </source>
</evidence>
<evidence type="ECO:0000259" key="6">
    <source>
        <dbReference type="PROSITE" id="PS50048"/>
    </source>
</evidence>
<dbReference type="PROSITE" id="PS50048">
    <property type="entry name" value="ZN2_CY6_FUNGAL_2"/>
    <property type="match status" value="1"/>
</dbReference>
<proteinExistence type="predicted"/>
<evidence type="ECO:0000313" key="7">
    <source>
        <dbReference type="EMBL" id="KAF1937835.1"/>
    </source>
</evidence>
<dbReference type="GO" id="GO:0008270">
    <property type="term" value="F:zinc ion binding"/>
    <property type="evidence" value="ECO:0007669"/>
    <property type="project" value="InterPro"/>
</dbReference>
<evidence type="ECO:0000256" key="2">
    <source>
        <dbReference type="ARBA" id="ARBA00022833"/>
    </source>
</evidence>
<keyword evidence="8" id="KW-1185">Reference proteome</keyword>
<organism evidence="7 8">
    <name type="scientific">Clathrospora elynae</name>
    <dbReference type="NCBI Taxonomy" id="706981"/>
    <lineage>
        <taxon>Eukaryota</taxon>
        <taxon>Fungi</taxon>
        <taxon>Dikarya</taxon>
        <taxon>Ascomycota</taxon>
        <taxon>Pezizomycotina</taxon>
        <taxon>Dothideomycetes</taxon>
        <taxon>Pleosporomycetidae</taxon>
        <taxon>Pleosporales</taxon>
        <taxon>Diademaceae</taxon>
        <taxon>Clathrospora</taxon>
    </lineage>
</organism>
<sequence length="502" mass="56247">MESWSQLPILRCRLCKKPFDTEASLKRHGYYCRKRKGENHPDLPRSCVPCARSKVRCDKLAPKCSKCATKNLDCRYPVSSTRNAESETHQVQDQDNVETSSLEAFSLSEPNTLDPQCTDITCILDLSDVRNEAFERNILDTPPVVSSGQEALPLEEIQITLPIAFSASSTSGADTASLQNFIIGDQLMTYATNNTPVPRHPTFNIRFLRTRPKLKAGAQITANNMARILCSYPKMMLDYNTIPPFIHPYWISASGSEESLEPLANCMSLLGMLGTRARGAASLFWRNVRMECDRISSTYTTFNRYEIVAATQALLIYMLVRVSEGETEHNNHDAAILGTVTLMCGELKRQLQSESPEVESLDMPYMYFAEGWSSWILEESRRRVATVFRIISMLVYISPATNCEMQPGLLLAPLPARKQLWEAADEEQWINELQRVPVANNAFGLAKSGDLIGLDEYQVMLLTMPGLVDQCTSTKSKDNWEAWFSGMDGFGALIMLTASLPT</sequence>
<dbReference type="SMART" id="SM00066">
    <property type="entry name" value="GAL4"/>
    <property type="match status" value="1"/>
</dbReference>
<keyword evidence="4" id="KW-0804">Transcription</keyword>
<dbReference type="Pfam" id="PF00172">
    <property type="entry name" value="Zn_clus"/>
    <property type="match status" value="1"/>
</dbReference>
<dbReference type="InterPro" id="IPR001138">
    <property type="entry name" value="Zn2Cys6_DnaBD"/>
</dbReference>
<dbReference type="EMBL" id="ML976124">
    <property type="protein sequence ID" value="KAF1937835.1"/>
    <property type="molecule type" value="Genomic_DNA"/>
</dbReference>
<evidence type="ECO:0000256" key="5">
    <source>
        <dbReference type="ARBA" id="ARBA00023242"/>
    </source>
</evidence>
<evidence type="ECO:0000313" key="8">
    <source>
        <dbReference type="Proteomes" id="UP000800038"/>
    </source>
</evidence>
<keyword evidence="2" id="KW-0862">Zinc</keyword>
<dbReference type="Gene3D" id="4.10.240.10">
    <property type="entry name" value="Zn(2)-C6 fungal-type DNA-binding domain"/>
    <property type="match status" value="1"/>
</dbReference>
<keyword evidence="5" id="KW-0539">Nucleus</keyword>
<dbReference type="AlphaFoldDB" id="A0A6A5SB50"/>
<name>A0A6A5SB50_9PLEO</name>
<dbReference type="OrthoDB" id="5423818at2759"/>
<dbReference type="Proteomes" id="UP000800038">
    <property type="component" value="Unassembled WGS sequence"/>
</dbReference>
<dbReference type="InterPro" id="IPR036864">
    <property type="entry name" value="Zn2-C6_fun-type_DNA-bd_sf"/>
</dbReference>
<dbReference type="PANTHER" id="PTHR47660:SF3">
    <property type="entry name" value="FINGER DOMAIN PROTEIN, PUTATIVE (AFU_ORTHOLOGUE AFUA_4G03310)-RELATED"/>
    <property type="match status" value="1"/>
</dbReference>
<feature type="domain" description="Zn(2)-C6 fungal-type" evidence="6">
    <location>
        <begin position="46"/>
        <end position="76"/>
    </location>
</feature>
<dbReference type="GO" id="GO:0000981">
    <property type="term" value="F:DNA-binding transcription factor activity, RNA polymerase II-specific"/>
    <property type="evidence" value="ECO:0007669"/>
    <property type="project" value="InterPro"/>
</dbReference>
<evidence type="ECO:0000256" key="3">
    <source>
        <dbReference type="ARBA" id="ARBA00023015"/>
    </source>
</evidence>
<gene>
    <name evidence="7" type="ORF">EJ02DRAFT_384921</name>
</gene>
<dbReference type="SUPFAM" id="SSF57701">
    <property type="entry name" value="Zn2/Cys6 DNA-binding domain"/>
    <property type="match status" value="1"/>
</dbReference>
<keyword evidence="3" id="KW-0805">Transcription regulation</keyword>
<accession>A0A6A5SB50</accession>
<dbReference type="PANTHER" id="PTHR47660">
    <property type="entry name" value="TRANSCRIPTION FACTOR WITH C2H2 AND ZN(2)-CYS(6) DNA BINDING DOMAIN (EUROFUNG)-RELATED-RELATED"/>
    <property type="match status" value="1"/>
</dbReference>
<evidence type="ECO:0000256" key="4">
    <source>
        <dbReference type="ARBA" id="ARBA00023163"/>
    </source>
</evidence>